<reference evidence="3" key="1">
    <citation type="journal article" date="2014" name="Int. J. Syst. Evol. Microbiol.">
        <title>Complete genome sequence of Corynebacterium casei LMG S-19264T (=DSM 44701T), isolated from a smear-ripened cheese.</title>
        <authorList>
            <consortium name="US DOE Joint Genome Institute (JGI-PGF)"/>
            <person name="Walter F."/>
            <person name="Albersmeier A."/>
            <person name="Kalinowski J."/>
            <person name="Ruckert C."/>
        </authorList>
    </citation>
    <scope>NUCLEOTIDE SEQUENCE</scope>
    <source>
        <strain evidence="3">JCM 13064</strain>
    </source>
</reference>
<sequence>MSENDLRPSHPSGRDPRPGFSGAPAPSALPGHAPAPFPGGPYDGGPGSAYGRRGAAYGDRSGDPYGGQAGGPYSGQAGNPYGGQGGGPYGSQGGGPYGGQTAHPLYASAVPAAPGPVRPRLLWIILAWMVALICGVIGVVLFAGGLVGSIGDAAPARTFESGGSLSVVIDPADEPVLYASASGPTDVNCFAVDASGGKAGLTPPKTSQKLTVGGRVWEAVFDIVVPAKGTYTVSCRAEEGKQAVFGVGRSVLADPGALAGGVASLVLIPLAGFLFAVTVTVIVLIRRRSARRLRAAASAPAYGGAWPPGPAPQA</sequence>
<dbReference type="EMBL" id="BMNT01000050">
    <property type="protein sequence ID" value="GGL15104.1"/>
    <property type="molecule type" value="Genomic_DNA"/>
</dbReference>
<dbReference type="AlphaFoldDB" id="A0A917VT41"/>
<dbReference type="RefSeq" id="WP_189167034.1">
    <property type="nucleotide sequence ID" value="NZ_BMNT01000050.1"/>
</dbReference>
<dbReference type="Proteomes" id="UP000645217">
    <property type="component" value="Unassembled WGS sequence"/>
</dbReference>
<protein>
    <submittedName>
        <fullName evidence="3">Uncharacterized protein</fullName>
    </submittedName>
</protein>
<feature type="compositionally biased region" description="Low complexity" evidence="1">
    <location>
        <begin position="49"/>
        <end position="59"/>
    </location>
</feature>
<feature type="compositionally biased region" description="Gly residues" evidence="1">
    <location>
        <begin position="80"/>
        <end position="96"/>
    </location>
</feature>
<evidence type="ECO:0000313" key="3">
    <source>
        <dbReference type="EMBL" id="GGL15104.1"/>
    </source>
</evidence>
<keyword evidence="2" id="KW-1133">Transmembrane helix</keyword>
<name>A0A917VT41_9ACTN</name>
<feature type="transmembrane region" description="Helical" evidence="2">
    <location>
        <begin position="257"/>
        <end position="285"/>
    </location>
</feature>
<organism evidence="3 4">
    <name type="scientific">Sphaerisporangium melleum</name>
    <dbReference type="NCBI Taxonomy" id="321316"/>
    <lineage>
        <taxon>Bacteria</taxon>
        <taxon>Bacillati</taxon>
        <taxon>Actinomycetota</taxon>
        <taxon>Actinomycetes</taxon>
        <taxon>Streptosporangiales</taxon>
        <taxon>Streptosporangiaceae</taxon>
        <taxon>Sphaerisporangium</taxon>
    </lineage>
</organism>
<keyword evidence="2" id="KW-0472">Membrane</keyword>
<feature type="transmembrane region" description="Helical" evidence="2">
    <location>
        <begin position="121"/>
        <end position="143"/>
    </location>
</feature>
<comment type="caution">
    <text evidence="3">The sequence shown here is derived from an EMBL/GenBank/DDBJ whole genome shotgun (WGS) entry which is preliminary data.</text>
</comment>
<gene>
    <name evidence="3" type="ORF">GCM10007964_66400</name>
</gene>
<keyword evidence="2" id="KW-0812">Transmembrane</keyword>
<keyword evidence="4" id="KW-1185">Reference proteome</keyword>
<evidence type="ECO:0000256" key="2">
    <source>
        <dbReference type="SAM" id="Phobius"/>
    </source>
</evidence>
<reference evidence="3" key="2">
    <citation type="submission" date="2020-09" db="EMBL/GenBank/DDBJ databases">
        <authorList>
            <person name="Sun Q."/>
            <person name="Ohkuma M."/>
        </authorList>
    </citation>
    <scope>NUCLEOTIDE SEQUENCE</scope>
    <source>
        <strain evidence="3">JCM 13064</strain>
    </source>
</reference>
<evidence type="ECO:0000313" key="4">
    <source>
        <dbReference type="Proteomes" id="UP000645217"/>
    </source>
</evidence>
<accession>A0A917VT41</accession>
<proteinExistence type="predicted"/>
<evidence type="ECO:0000256" key="1">
    <source>
        <dbReference type="SAM" id="MobiDB-lite"/>
    </source>
</evidence>
<feature type="compositionally biased region" description="Gly residues" evidence="1">
    <location>
        <begin position="64"/>
        <end position="73"/>
    </location>
</feature>
<feature type="compositionally biased region" description="Basic and acidic residues" evidence="1">
    <location>
        <begin position="1"/>
        <end position="17"/>
    </location>
</feature>
<feature type="region of interest" description="Disordered" evidence="1">
    <location>
        <begin position="1"/>
        <end position="96"/>
    </location>
</feature>